<comment type="caution">
    <text evidence="2">The sequence shown here is derived from an EMBL/GenBank/DDBJ whole genome shotgun (WGS) entry which is preliminary data.</text>
</comment>
<dbReference type="InterPro" id="IPR051703">
    <property type="entry name" value="NF-kappa-B_Signaling_Reg"/>
</dbReference>
<feature type="domain" description="YqaJ viral recombinase" evidence="1">
    <location>
        <begin position="176"/>
        <end position="318"/>
    </location>
</feature>
<dbReference type="PANTHER" id="PTHR46609:SF7">
    <property type="match status" value="1"/>
</dbReference>
<dbReference type="AlphaFoldDB" id="A0A3N0XSG0"/>
<dbReference type="Gene3D" id="3.90.320.10">
    <property type="match status" value="1"/>
</dbReference>
<dbReference type="GO" id="GO:0006281">
    <property type="term" value="P:DNA repair"/>
    <property type="evidence" value="ECO:0007669"/>
    <property type="project" value="UniProtKB-ARBA"/>
</dbReference>
<evidence type="ECO:0000259" key="1">
    <source>
        <dbReference type="Pfam" id="PF09588"/>
    </source>
</evidence>
<sequence length="366" mass="40642">MVIRARCYRSLRKREKPHQLEGITPEPVDELVVRKPKASGRSSVQSTLYKAYGGPLPDDDVLAGAASLISLRPQPLIAKIVDGMSAVTMVSSKFGEVPKGSLLSYQCPAVVPKDVVKHPNAPQFPPLPVPQYTLPQYNCVPGSWAELLHMQSLEVTPEMSGIIEEGTRDQSKSPLWVSMHRLRLIASKFYEAAHVRSETTAKTLAGRIIKGAPQTKAMRRGVELEPEVLHRYAATFNVNVLPCCLVIHHHAPHLGASPDGKVVDPNEEPPYGLVDVKCPDVEDIGEASHIEFVGGQPKLKKKHTYHWQVQGQLMVTGLAWCDLVTDTRGDFTVERVWRDDVLIQEIKAKADEFYFGTYIHVLLGRK</sequence>
<evidence type="ECO:0000313" key="2">
    <source>
        <dbReference type="EMBL" id="ROJ30486.1"/>
    </source>
</evidence>
<accession>A0A3N0XSG0</accession>
<name>A0A3N0XSG0_ANAGA</name>
<dbReference type="CDD" id="cd22343">
    <property type="entry name" value="PDDEXK_lambda_exonuclease-like"/>
    <property type="match status" value="1"/>
</dbReference>
<dbReference type="Pfam" id="PF09588">
    <property type="entry name" value="YqaJ"/>
    <property type="match status" value="1"/>
</dbReference>
<dbReference type="InterPro" id="IPR011604">
    <property type="entry name" value="PDDEXK-like_dom_sf"/>
</dbReference>
<dbReference type="OrthoDB" id="261614at2759"/>
<dbReference type="EMBL" id="RJVU01062135">
    <property type="protein sequence ID" value="ROJ30486.1"/>
    <property type="molecule type" value="Genomic_DNA"/>
</dbReference>
<dbReference type="SUPFAM" id="SSF52980">
    <property type="entry name" value="Restriction endonuclease-like"/>
    <property type="match status" value="1"/>
</dbReference>
<dbReference type="PANTHER" id="PTHR46609">
    <property type="entry name" value="EXONUCLEASE, PHAGE-TYPE/RECB, C-TERMINAL DOMAIN-CONTAINING PROTEIN"/>
    <property type="match status" value="1"/>
</dbReference>
<organism evidence="2 3">
    <name type="scientific">Anabarilius grahami</name>
    <name type="common">Kanglang fish</name>
    <name type="synonym">Barilius grahami</name>
    <dbReference type="NCBI Taxonomy" id="495550"/>
    <lineage>
        <taxon>Eukaryota</taxon>
        <taxon>Metazoa</taxon>
        <taxon>Chordata</taxon>
        <taxon>Craniata</taxon>
        <taxon>Vertebrata</taxon>
        <taxon>Euteleostomi</taxon>
        <taxon>Actinopterygii</taxon>
        <taxon>Neopterygii</taxon>
        <taxon>Teleostei</taxon>
        <taxon>Ostariophysi</taxon>
        <taxon>Cypriniformes</taxon>
        <taxon>Xenocyprididae</taxon>
        <taxon>Xenocypridinae</taxon>
        <taxon>Xenocypridinae incertae sedis</taxon>
        <taxon>Anabarilius</taxon>
    </lineage>
</organism>
<protein>
    <recommendedName>
        <fullName evidence="1">YqaJ viral recombinase domain-containing protein</fullName>
    </recommendedName>
</protein>
<evidence type="ECO:0000313" key="3">
    <source>
        <dbReference type="Proteomes" id="UP000281406"/>
    </source>
</evidence>
<proteinExistence type="predicted"/>
<dbReference type="InterPro" id="IPR019080">
    <property type="entry name" value="YqaJ_viral_recombinase"/>
</dbReference>
<dbReference type="InterPro" id="IPR011335">
    <property type="entry name" value="Restrct_endonuc-II-like"/>
</dbReference>
<keyword evidence="3" id="KW-1185">Reference proteome</keyword>
<gene>
    <name evidence="2" type="ORF">DPX16_0329</name>
</gene>
<reference evidence="2 3" key="1">
    <citation type="submission" date="2018-10" db="EMBL/GenBank/DDBJ databases">
        <title>Genome assembly for a Yunnan-Guizhou Plateau 3E fish, Anabarilius grahami (Regan), and its evolutionary and genetic applications.</title>
        <authorList>
            <person name="Jiang W."/>
        </authorList>
    </citation>
    <scope>NUCLEOTIDE SEQUENCE [LARGE SCALE GENOMIC DNA]</scope>
    <source>
        <strain evidence="2">AG-KIZ</strain>
        <tissue evidence="2">Muscle</tissue>
    </source>
</reference>
<dbReference type="Proteomes" id="UP000281406">
    <property type="component" value="Unassembled WGS sequence"/>
</dbReference>